<comment type="similarity">
    <text evidence="1">Belongs to the universal ribosomal protein uL29 family.</text>
</comment>
<dbReference type="InterPro" id="IPR036049">
    <property type="entry name" value="Ribosomal_uL29_sf"/>
</dbReference>
<feature type="compositionally biased region" description="Basic residues" evidence="5">
    <location>
        <begin position="89"/>
        <end position="101"/>
    </location>
</feature>
<evidence type="ECO:0000256" key="1">
    <source>
        <dbReference type="ARBA" id="ARBA00009254"/>
    </source>
</evidence>
<keyword evidence="4" id="KW-0175">Coiled coil</keyword>
<dbReference type="PANTHER" id="PTHR45722">
    <property type="entry name" value="60S RIBOSOMAL PROTEIN L35"/>
    <property type="match status" value="1"/>
</dbReference>
<name>A0AAD1XWS7_EUPCR</name>
<dbReference type="GO" id="GO:0000463">
    <property type="term" value="P:maturation of LSU-rRNA from tricistronic rRNA transcript (SSU-rRNA, 5.8S rRNA, LSU-rRNA)"/>
    <property type="evidence" value="ECO:0007669"/>
    <property type="project" value="InterPro"/>
</dbReference>
<dbReference type="Gene3D" id="6.10.250.3450">
    <property type="match status" value="1"/>
</dbReference>
<accession>A0AAD1XWS7</accession>
<keyword evidence="2" id="KW-0689">Ribosomal protein</keyword>
<evidence type="ECO:0008006" key="8">
    <source>
        <dbReference type="Google" id="ProtNLM"/>
    </source>
</evidence>
<feature type="coiled-coil region" evidence="4">
    <location>
        <begin position="9"/>
        <end position="39"/>
    </location>
</feature>
<keyword evidence="3" id="KW-0687">Ribonucleoprotein</keyword>
<dbReference type="SUPFAM" id="SSF46561">
    <property type="entry name" value="Ribosomal protein L29 (L29p)"/>
    <property type="match status" value="1"/>
</dbReference>
<dbReference type="GO" id="GO:0006412">
    <property type="term" value="P:translation"/>
    <property type="evidence" value="ECO:0007669"/>
    <property type="project" value="InterPro"/>
</dbReference>
<evidence type="ECO:0000256" key="5">
    <source>
        <dbReference type="SAM" id="MobiDB-lite"/>
    </source>
</evidence>
<gene>
    <name evidence="6" type="ORF">ECRASSUSDP1_LOCUS22351</name>
</gene>
<dbReference type="AlphaFoldDB" id="A0AAD1XWS7"/>
<evidence type="ECO:0000256" key="4">
    <source>
        <dbReference type="SAM" id="Coils"/>
    </source>
</evidence>
<organism evidence="6 7">
    <name type="scientific">Euplotes crassus</name>
    <dbReference type="NCBI Taxonomy" id="5936"/>
    <lineage>
        <taxon>Eukaryota</taxon>
        <taxon>Sar</taxon>
        <taxon>Alveolata</taxon>
        <taxon>Ciliophora</taxon>
        <taxon>Intramacronucleata</taxon>
        <taxon>Spirotrichea</taxon>
        <taxon>Hypotrichia</taxon>
        <taxon>Euplotida</taxon>
        <taxon>Euplotidae</taxon>
        <taxon>Moneuplotes</taxon>
    </lineage>
</organism>
<dbReference type="PANTHER" id="PTHR45722:SF2">
    <property type="entry name" value="LARGE RIBOSOMAL SUBUNIT PROTEIN UL29-RELATED"/>
    <property type="match status" value="1"/>
</dbReference>
<evidence type="ECO:0000256" key="2">
    <source>
        <dbReference type="ARBA" id="ARBA00022980"/>
    </source>
</evidence>
<dbReference type="EMBL" id="CAMPGE010022910">
    <property type="protein sequence ID" value="CAI2380908.1"/>
    <property type="molecule type" value="Genomic_DNA"/>
</dbReference>
<proteinExistence type="inferred from homology"/>
<dbReference type="GO" id="GO:0003735">
    <property type="term" value="F:structural constituent of ribosome"/>
    <property type="evidence" value="ECO:0007669"/>
    <property type="project" value="InterPro"/>
</dbReference>
<comment type="caution">
    <text evidence="6">The sequence shown here is derived from an EMBL/GenBank/DDBJ whole genome shotgun (WGS) entry which is preliminary data.</text>
</comment>
<dbReference type="Proteomes" id="UP001295684">
    <property type="component" value="Unassembled WGS sequence"/>
</dbReference>
<dbReference type="InterPro" id="IPR001854">
    <property type="entry name" value="Ribosomal_uL29"/>
</dbReference>
<evidence type="ECO:0000256" key="3">
    <source>
        <dbReference type="ARBA" id="ARBA00023274"/>
    </source>
</evidence>
<dbReference type="NCBIfam" id="TIGR00012">
    <property type="entry name" value="L29"/>
    <property type="match status" value="1"/>
</dbReference>
<dbReference type="FunFam" id="6.10.250.3450:FF:000001">
    <property type="entry name" value="60S ribosomal protein L35"/>
    <property type="match status" value="1"/>
</dbReference>
<dbReference type="HAMAP" id="MF_00374">
    <property type="entry name" value="Ribosomal_uL29"/>
    <property type="match status" value="1"/>
</dbReference>
<dbReference type="Gene3D" id="1.10.287.310">
    <property type="match status" value="1"/>
</dbReference>
<dbReference type="Pfam" id="PF00831">
    <property type="entry name" value="Ribosomal_L29"/>
    <property type="match status" value="1"/>
</dbReference>
<evidence type="ECO:0000313" key="6">
    <source>
        <dbReference type="EMBL" id="CAI2380908.1"/>
    </source>
</evidence>
<dbReference type="GO" id="GO:0003729">
    <property type="term" value="F:mRNA binding"/>
    <property type="evidence" value="ECO:0007669"/>
    <property type="project" value="TreeGrafter"/>
</dbReference>
<sequence length="121" mass="14421">MVKASVLRKKNEEQLNKDLEEFRKNLAELKFNKASASQQMKVSKLRTVRKDIARVLTVLNTMKKDEAREKYAKAKYQPLDLRAKKTRKIRRSMTKHQRRATTLKERKRAENFPQRTFAVMQ</sequence>
<dbReference type="GO" id="GO:0022625">
    <property type="term" value="C:cytosolic large ribosomal subunit"/>
    <property type="evidence" value="ECO:0007669"/>
    <property type="project" value="InterPro"/>
</dbReference>
<dbReference type="InterPro" id="IPR045059">
    <property type="entry name" value="Ribosomal_uL29_euk"/>
</dbReference>
<feature type="region of interest" description="Disordered" evidence="5">
    <location>
        <begin position="89"/>
        <end position="121"/>
    </location>
</feature>
<protein>
    <recommendedName>
        <fullName evidence="8">60S ribosomal protein L35</fullName>
    </recommendedName>
</protein>
<evidence type="ECO:0000313" key="7">
    <source>
        <dbReference type="Proteomes" id="UP001295684"/>
    </source>
</evidence>
<reference evidence="6" key="1">
    <citation type="submission" date="2023-07" db="EMBL/GenBank/DDBJ databases">
        <authorList>
            <consortium name="AG Swart"/>
            <person name="Singh M."/>
            <person name="Singh A."/>
            <person name="Seah K."/>
            <person name="Emmerich C."/>
        </authorList>
    </citation>
    <scope>NUCLEOTIDE SEQUENCE</scope>
    <source>
        <strain evidence="6">DP1</strain>
    </source>
</reference>
<keyword evidence="7" id="KW-1185">Reference proteome</keyword>